<keyword evidence="5" id="KW-1185">Reference proteome</keyword>
<dbReference type="GO" id="GO:0032447">
    <property type="term" value="P:protein urmylation"/>
    <property type="evidence" value="ECO:0007669"/>
    <property type="project" value="UniProtKB-UniRule"/>
</dbReference>
<dbReference type="GeneTree" id="ENSGT00390000008797"/>
<dbReference type="AlphaFoldDB" id="F6Q4L9"/>
<reference evidence="4" key="3">
    <citation type="submission" date="2025-08" db="UniProtKB">
        <authorList>
            <consortium name="Ensembl"/>
        </authorList>
    </citation>
    <scope>IDENTIFICATION</scope>
</reference>
<dbReference type="HAMAP" id="MF_03054">
    <property type="entry name" value="CTU2"/>
    <property type="match status" value="1"/>
</dbReference>
<organism evidence="4 5">
    <name type="scientific">Ciona intestinalis</name>
    <name type="common">Transparent sea squirt</name>
    <name type="synonym">Ascidia intestinalis</name>
    <dbReference type="NCBI Taxonomy" id="7719"/>
    <lineage>
        <taxon>Eukaryota</taxon>
        <taxon>Metazoa</taxon>
        <taxon>Chordata</taxon>
        <taxon>Tunicata</taxon>
        <taxon>Ascidiacea</taxon>
        <taxon>Phlebobranchia</taxon>
        <taxon>Cionidae</taxon>
        <taxon>Ciona</taxon>
    </lineage>
</organism>
<evidence type="ECO:0000256" key="1">
    <source>
        <dbReference type="ARBA" id="ARBA00022490"/>
    </source>
</evidence>
<dbReference type="EMBL" id="EAAA01002669">
    <property type="status" value="NOT_ANNOTATED_CDS"/>
    <property type="molecule type" value="Genomic_DNA"/>
</dbReference>
<dbReference type="GO" id="GO:0000049">
    <property type="term" value="F:tRNA binding"/>
    <property type="evidence" value="ECO:0007669"/>
    <property type="project" value="InterPro"/>
</dbReference>
<dbReference type="GO" id="GO:0005829">
    <property type="term" value="C:cytosol"/>
    <property type="evidence" value="ECO:0000318"/>
    <property type="project" value="GO_Central"/>
</dbReference>
<comment type="similarity">
    <text evidence="3">Belongs to the CTU2/NCS2 family.</text>
</comment>
<dbReference type="HOGENOM" id="CLU_024534_2_1_1"/>
<dbReference type="InterPro" id="IPR019407">
    <property type="entry name" value="CTU2"/>
</dbReference>
<dbReference type="Ensembl" id="ENSCINT00000013006.3">
    <property type="protein sequence ID" value="ENSCINP00000013006.3"/>
    <property type="gene ID" value="ENSCING00000006318.3"/>
</dbReference>
<evidence type="ECO:0000313" key="5">
    <source>
        <dbReference type="Proteomes" id="UP000008144"/>
    </source>
</evidence>
<evidence type="ECO:0000313" key="4">
    <source>
        <dbReference type="Ensembl" id="ENSCINP00000013006.3"/>
    </source>
</evidence>
<dbReference type="UniPathway" id="UPA00988"/>
<comment type="function">
    <text evidence="3">Plays a central role in 2-thiolation of mcm(5)S(2)U at tRNA wobble positions of tRNA(Lys), tRNA(Glu) and tRNA(Gln). May act by forming a heterodimer with NCS6/CTU1 that ligates sulfur from thiocarboxylated URM1 onto the uridine of tRNAs at wobble position.</text>
</comment>
<evidence type="ECO:0000256" key="2">
    <source>
        <dbReference type="ARBA" id="ARBA00022694"/>
    </source>
</evidence>
<dbReference type="GO" id="GO:0016783">
    <property type="term" value="F:sulfurtransferase activity"/>
    <property type="evidence" value="ECO:0000318"/>
    <property type="project" value="GO_Central"/>
</dbReference>
<protein>
    <recommendedName>
        <fullName evidence="3">Cytoplasmic tRNA 2-thiolation protein 2</fullName>
    </recommendedName>
</protein>
<sequence>MCQVNGETFSPKLEPQIIHGKACVKCEKDSVIVVGTNGTFCKDCFEVYFSHKFRASMGRNPLVRHHDKVALAYSGGNNSSALLNLIKKGLDPATVKKLKFTPGLIFVDERILYPSDDYEKVKEIEEIMRNTGFPYHIVKLEEVGAMCIYTLYIGIVYLIVNHICFNVNVMFKKEIPFLNHVIFIIDQVFSTEDTDEKMTNAEKLEKLFNSITTLTSKQETLYRLRCYLLSRKAKELGYDHVFMGETSTRLAINILSNFSLGRGVHLPQDTGFSDGLRFEGVGVKLLRPMREMSMKEIAVYNALNKVPTVFLPNLATSQSVTSSVQNLTENFILGLVAGFPSTEMTVFRTSNKLHGKNDEKKSRGCCRLCFGAIDTECGTAQATALRHTLFSEAIN</sequence>
<keyword evidence="1 3" id="KW-0963">Cytoplasm</keyword>
<dbReference type="InterPro" id="IPR014729">
    <property type="entry name" value="Rossmann-like_a/b/a_fold"/>
</dbReference>
<dbReference type="Pfam" id="PF10288">
    <property type="entry name" value="CTU2"/>
    <property type="match status" value="1"/>
</dbReference>
<dbReference type="GO" id="GO:0016779">
    <property type="term" value="F:nucleotidyltransferase activity"/>
    <property type="evidence" value="ECO:0007669"/>
    <property type="project" value="UniProtKB-UniRule"/>
</dbReference>
<dbReference type="OMA" id="CHACRNI"/>
<dbReference type="Proteomes" id="UP000008144">
    <property type="component" value="Chromosome 8"/>
</dbReference>
<dbReference type="Gene3D" id="3.40.50.620">
    <property type="entry name" value="HUPs"/>
    <property type="match status" value="1"/>
</dbReference>
<proteinExistence type="inferred from homology"/>
<accession>F6Q4L9</accession>
<comment type="pathway">
    <text evidence="3">tRNA modification; 5-methoxycarbonylmethyl-2-thiouridine-tRNA biosynthesis.</text>
</comment>
<evidence type="ECO:0000256" key="3">
    <source>
        <dbReference type="HAMAP-Rule" id="MF_03054"/>
    </source>
</evidence>
<reference evidence="4" key="4">
    <citation type="submission" date="2025-09" db="UniProtKB">
        <authorList>
            <consortium name="Ensembl"/>
        </authorList>
    </citation>
    <scope>IDENTIFICATION</scope>
</reference>
<dbReference type="InParanoid" id="F6Q4L9"/>
<dbReference type="PANTHER" id="PTHR20882">
    <property type="entry name" value="CYTOPLASMIC TRNA 2-THIOLATION PROTEIN 2"/>
    <property type="match status" value="1"/>
</dbReference>
<dbReference type="GO" id="GO:0002143">
    <property type="term" value="P:tRNA wobble position uridine thiolation"/>
    <property type="evidence" value="ECO:0000318"/>
    <property type="project" value="GO_Central"/>
</dbReference>
<dbReference type="PANTHER" id="PTHR20882:SF14">
    <property type="entry name" value="CYTOPLASMIC TRNA 2-THIOLATION PROTEIN 2"/>
    <property type="match status" value="1"/>
</dbReference>
<dbReference type="STRING" id="7719.ENSCINP00000013006"/>
<name>F6Q4L9_CIOIN</name>
<reference evidence="5" key="1">
    <citation type="journal article" date="2002" name="Science">
        <title>The draft genome of Ciona intestinalis: insights into chordate and vertebrate origins.</title>
        <authorList>
            <person name="Dehal P."/>
            <person name="Satou Y."/>
            <person name="Campbell R.K."/>
            <person name="Chapman J."/>
            <person name="Degnan B."/>
            <person name="De Tomaso A."/>
            <person name="Davidson B."/>
            <person name="Di Gregorio A."/>
            <person name="Gelpke M."/>
            <person name="Goodstein D.M."/>
            <person name="Harafuji N."/>
            <person name="Hastings K.E."/>
            <person name="Ho I."/>
            <person name="Hotta K."/>
            <person name="Huang W."/>
            <person name="Kawashima T."/>
            <person name="Lemaire P."/>
            <person name="Martinez D."/>
            <person name="Meinertzhagen I.A."/>
            <person name="Necula S."/>
            <person name="Nonaka M."/>
            <person name="Putnam N."/>
            <person name="Rash S."/>
            <person name="Saiga H."/>
            <person name="Satake M."/>
            <person name="Terry A."/>
            <person name="Yamada L."/>
            <person name="Wang H.G."/>
            <person name="Awazu S."/>
            <person name="Azumi K."/>
            <person name="Boore J."/>
            <person name="Branno M."/>
            <person name="Chin-Bow S."/>
            <person name="DeSantis R."/>
            <person name="Doyle S."/>
            <person name="Francino P."/>
            <person name="Keys D.N."/>
            <person name="Haga S."/>
            <person name="Hayashi H."/>
            <person name="Hino K."/>
            <person name="Imai K.S."/>
            <person name="Inaba K."/>
            <person name="Kano S."/>
            <person name="Kobayashi K."/>
            <person name="Kobayashi M."/>
            <person name="Lee B.I."/>
            <person name="Makabe K.W."/>
            <person name="Manohar C."/>
            <person name="Matassi G."/>
            <person name="Medina M."/>
            <person name="Mochizuki Y."/>
            <person name="Mount S."/>
            <person name="Morishita T."/>
            <person name="Miura S."/>
            <person name="Nakayama A."/>
            <person name="Nishizaka S."/>
            <person name="Nomoto H."/>
            <person name="Ohta F."/>
            <person name="Oishi K."/>
            <person name="Rigoutsos I."/>
            <person name="Sano M."/>
            <person name="Sasaki A."/>
            <person name="Sasakura Y."/>
            <person name="Shoguchi E."/>
            <person name="Shin-i T."/>
            <person name="Spagnuolo A."/>
            <person name="Stainier D."/>
            <person name="Suzuki M.M."/>
            <person name="Tassy O."/>
            <person name="Takatori N."/>
            <person name="Tokuoka M."/>
            <person name="Yagi K."/>
            <person name="Yoshizaki F."/>
            <person name="Wada S."/>
            <person name="Zhang C."/>
            <person name="Hyatt P.D."/>
            <person name="Larimer F."/>
            <person name="Detter C."/>
            <person name="Doggett N."/>
            <person name="Glavina T."/>
            <person name="Hawkins T."/>
            <person name="Richardson P."/>
            <person name="Lucas S."/>
            <person name="Kohara Y."/>
            <person name="Levine M."/>
            <person name="Satoh N."/>
            <person name="Rokhsar D.S."/>
        </authorList>
    </citation>
    <scope>NUCLEOTIDE SEQUENCE [LARGE SCALE GENOMIC DNA]</scope>
</reference>
<comment type="subcellular location">
    <subcellularLocation>
        <location evidence="3">Cytoplasm</location>
    </subcellularLocation>
</comment>
<dbReference type="FunCoup" id="F6Q4L9">
    <property type="interactions" value="698"/>
</dbReference>
<keyword evidence="2 3" id="KW-0819">tRNA processing</keyword>
<dbReference type="SUPFAM" id="SSF52402">
    <property type="entry name" value="Adenine nucleotide alpha hydrolases-like"/>
    <property type="match status" value="1"/>
</dbReference>
<reference evidence="4" key="2">
    <citation type="journal article" date="2008" name="Genome Biol.">
        <title>Improved genome assembly and evidence-based global gene model set for the chordate Ciona intestinalis: new insight into intron and operon populations.</title>
        <authorList>
            <person name="Satou Y."/>
            <person name="Mineta K."/>
            <person name="Ogasawara M."/>
            <person name="Sasakura Y."/>
            <person name="Shoguchi E."/>
            <person name="Ueno K."/>
            <person name="Yamada L."/>
            <person name="Matsumoto J."/>
            <person name="Wasserscheid J."/>
            <person name="Dewar K."/>
            <person name="Wiley G.B."/>
            <person name="Macmil S.L."/>
            <person name="Roe B.A."/>
            <person name="Zeller R.W."/>
            <person name="Hastings K.E."/>
            <person name="Lemaire P."/>
            <person name="Lindquist E."/>
            <person name="Endo T."/>
            <person name="Hotta K."/>
            <person name="Inaba K."/>
        </authorList>
    </citation>
    <scope>NUCLEOTIDE SEQUENCE [LARGE SCALE GENOMIC DNA]</scope>
    <source>
        <strain evidence="4">wild type</strain>
    </source>
</reference>